<dbReference type="STRING" id="1312852.EG19_11635"/>
<dbReference type="InterPro" id="IPR011335">
    <property type="entry name" value="Restrct_endonuc-II-like"/>
</dbReference>
<keyword evidence="4" id="KW-1185">Reference proteome</keyword>
<organism evidence="3 4">
    <name type="scientific">Thermoanaerobaculum aquaticum</name>
    <dbReference type="NCBI Taxonomy" id="1312852"/>
    <lineage>
        <taxon>Bacteria</taxon>
        <taxon>Pseudomonadati</taxon>
        <taxon>Acidobacteriota</taxon>
        <taxon>Thermoanaerobaculia</taxon>
        <taxon>Thermoanaerobaculales</taxon>
        <taxon>Thermoanaerobaculaceae</taxon>
        <taxon>Thermoanaerobaculum</taxon>
    </lineage>
</organism>
<dbReference type="PANTHER" id="PTHR34039:SF1">
    <property type="entry name" value="UPF0102 PROTEIN YRAN"/>
    <property type="match status" value="1"/>
</dbReference>
<dbReference type="SUPFAM" id="SSF52980">
    <property type="entry name" value="Restriction endonuclease-like"/>
    <property type="match status" value="1"/>
</dbReference>
<dbReference type="EMBL" id="JMFG01000008">
    <property type="protein sequence ID" value="KDA54360.1"/>
    <property type="molecule type" value="Genomic_DNA"/>
</dbReference>
<evidence type="ECO:0000313" key="3">
    <source>
        <dbReference type="EMBL" id="KDA54360.1"/>
    </source>
</evidence>
<dbReference type="Pfam" id="PF02021">
    <property type="entry name" value="UPF0102"/>
    <property type="match status" value="1"/>
</dbReference>
<dbReference type="HAMAP" id="MF_00048">
    <property type="entry name" value="UPF0102"/>
    <property type="match status" value="1"/>
</dbReference>
<dbReference type="AlphaFoldDB" id="A0A062Y0S6"/>
<dbReference type="RefSeq" id="WP_200867111.1">
    <property type="nucleotide sequence ID" value="NZ_JMFG01000008.1"/>
</dbReference>
<dbReference type="PANTHER" id="PTHR34039">
    <property type="entry name" value="UPF0102 PROTEIN YRAN"/>
    <property type="match status" value="1"/>
</dbReference>
<dbReference type="NCBIfam" id="NF009150">
    <property type="entry name" value="PRK12497.1-3"/>
    <property type="match status" value="1"/>
</dbReference>
<comment type="caution">
    <text evidence="3">The sequence shown here is derived from an EMBL/GenBank/DDBJ whole genome shotgun (WGS) entry which is preliminary data.</text>
</comment>
<evidence type="ECO:0000256" key="1">
    <source>
        <dbReference type="ARBA" id="ARBA00006738"/>
    </source>
</evidence>
<sequence length="132" mass="15231">MKAKALPSSSHKGRHLRLARWGETLALLWLWLKGYRLEARNWRCTLGELDLVMRRRELLVFVEVKTRTSRQVGLPEEAVSLGKQAQLARVAKAYLSQRRGPLPPCRFDVVAVELSGFFPRLRHHRGAFVMKT</sequence>
<dbReference type="InterPro" id="IPR011856">
    <property type="entry name" value="tRNA_endonuc-like_dom_sf"/>
</dbReference>
<dbReference type="CDD" id="cd20736">
    <property type="entry name" value="PoNe_Nuclease"/>
    <property type="match status" value="1"/>
</dbReference>
<gene>
    <name evidence="3" type="ORF">EG19_11635</name>
</gene>
<comment type="similarity">
    <text evidence="1 2">Belongs to the UPF0102 family.</text>
</comment>
<dbReference type="Gene3D" id="3.40.1350.10">
    <property type="match status" value="1"/>
</dbReference>
<dbReference type="InterPro" id="IPR003509">
    <property type="entry name" value="UPF0102_YraN-like"/>
</dbReference>
<evidence type="ECO:0000256" key="2">
    <source>
        <dbReference type="HAMAP-Rule" id="MF_00048"/>
    </source>
</evidence>
<protein>
    <recommendedName>
        <fullName evidence="2">UPF0102 protein EG19_11635</fullName>
    </recommendedName>
</protein>
<evidence type="ECO:0000313" key="4">
    <source>
        <dbReference type="Proteomes" id="UP000027284"/>
    </source>
</evidence>
<dbReference type="NCBIfam" id="NF009154">
    <property type="entry name" value="PRK12497.3-3"/>
    <property type="match status" value="1"/>
</dbReference>
<reference evidence="3 4" key="1">
    <citation type="submission" date="2014-04" db="EMBL/GenBank/DDBJ databases">
        <title>The Genome Sequence of Thermoanaerobaculum aquaticum MP-01, The First Cultivated Group 23 Acidobacterium.</title>
        <authorList>
            <person name="Stamps B.W."/>
            <person name="Losey N.A."/>
            <person name="Lawson P.A."/>
            <person name="Stevenson B.S."/>
        </authorList>
    </citation>
    <scope>NUCLEOTIDE SEQUENCE [LARGE SCALE GENOMIC DNA]</scope>
    <source>
        <strain evidence="3 4">MP-01</strain>
    </source>
</reference>
<dbReference type="Proteomes" id="UP000027284">
    <property type="component" value="Unassembled WGS sequence"/>
</dbReference>
<name>A0A062Y0S6_9BACT</name>
<proteinExistence type="inferred from homology"/>
<dbReference type="GO" id="GO:0003676">
    <property type="term" value="F:nucleic acid binding"/>
    <property type="evidence" value="ECO:0007669"/>
    <property type="project" value="InterPro"/>
</dbReference>
<accession>A0A062Y0S6</accession>